<dbReference type="AlphaFoldDB" id="A0A927H6R6"/>
<dbReference type="Pfam" id="PF00884">
    <property type="entry name" value="Sulfatase"/>
    <property type="match status" value="1"/>
</dbReference>
<dbReference type="RefSeq" id="WP_190863072.1">
    <property type="nucleotide sequence ID" value="NZ_JACXIY010000019.1"/>
</dbReference>
<dbReference type="PROSITE" id="PS00523">
    <property type="entry name" value="SULFATASE_1"/>
    <property type="match status" value="1"/>
</dbReference>
<evidence type="ECO:0000259" key="3">
    <source>
        <dbReference type="Pfam" id="PF00884"/>
    </source>
</evidence>
<dbReference type="Proteomes" id="UP000632125">
    <property type="component" value="Unassembled WGS sequence"/>
</dbReference>
<comment type="similarity">
    <text evidence="1">Belongs to the sulfatase family.</text>
</comment>
<keyword evidence="5" id="KW-1185">Reference proteome</keyword>
<dbReference type="InterPro" id="IPR024607">
    <property type="entry name" value="Sulfatase_CS"/>
</dbReference>
<organism evidence="4 5">
    <name type="scientific">Paenibacillus arenilitoris</name>
    <dbReference type="NCBI Taxonomy" id="2772299"/>
    <lineage>
        <taxon>Bacteria</taxon>
        <taxon>Bacillati</taxon>
        <taxon>Bacillota</taxon>
        <taxon>Bacilli</taxon>
        <taxon>Bacillales</taxon>
        <taxon>Paenibacillaceae</taxon>
        <taxon>Paenibacillus</taxon>
    </lineage>
</organism>
<keyword evidence="2 4" id="KW-0378">Hydrolase</keyword>
<accession>A0A927H6R6</accession>
<feature type="domain" description="Sulfatase N-terminal" evidence="3">
    <location>
        <begin position="4"/>
        <end position="358"/>
    </location>
</feature>
<name>A0A927H6R6_9BACL</name>
<dbReference type="PANTHER" id="PTHR46615">
    <property type="entry name" value="ARYLSULFATASE K"/>
    <property type="match status" value="1"/>
</dbReference>
<gene>
    <name evidence="4" type="ORF">IDH41_16975</name>
</gene>
<dbReference type="EMBL" id="JACXIY010000019">
    <property type="protein sequence ID" value="MBD2870275.1"/>
    <property type="molecule type" value="Genomic_DNA"/>
</dbReference>
<dbReference type="InterPro" id="IPR000917">
    <property type="entry name" value="Sulfatase_N"/>
</dbReference>
<dbReference type="InterPro" id="IPR051849">
    <property type="entry name" value="GAG-degrading_sulfatase"/>
</dbReference>
<reference evidence="4" key="1">
    <citation type="submission" date="2020-09" db="EMBL/GenBank/DDBJ databases">
        <title>A novel bacterium of genus Paenibacillus, isolated from South China Sea.</title>
        <authorList>
            <person name="Huang H."/>
            <person name="Mo K."/>
            <person name="Hu Y."/>
        </authorList>
    </citation>
    <scope>NUCLEOTIDE SEQUENCE</scope>
    <source>
        <strain evidence="4">IB182493</strain>
    </source>
</reference>
<evidence type="ECO:0000256" key="2">
    <source>
        <dbReference type="ARBA" id="ARBA00022801"/>
    </source>
</evidence>
<dbReference type="InterPro" id="IPR017850">
    <property type="entry name" value="Alkaline_phosphatase_core_sf"/>
</dbReference>
<comment type="caution">
    <text evidence="4">The sequence shown here is derived from an EMBL/GenBank/DDBJ whole genome shotgun (WGS) entry which is preliminary data.</text>
</comment>
<proteinExistence type="inferred from homology"/>
<dbReference type="PANTHER" id="PTHR46615:SF1">
    <property type="entry name" value="ARYLSULFATASE K"/>
    <property type="match status" value="1"/>
</dbReference>
<protein>
    <submittedName>
        <fullName evidence="4">Sulfatase-like hydrolase/transferase</fullName>
    </submittedName>
</protein>
<dbReference type="GO" id="GO:0004065">
    <property type="term" value="F:arylsulfatase activity"/>
    <property type="evidence" value="ECO:0007669"/>
    <property type="project" value="TreeGrafter"/>
</dbReference>
<dbReference type="GO" id="GO:0015024">
    <property type="term" value="F:glucuronate-2-sulfatase activity"/>
    <property type="evidence" value="ECO:0007669"/>
    <property type="project" value="TreeGrafter"/>
</dbReference>
<sequence length="503" mass="57714">MSNPNILVICSDQHHPLMTGYRGHPHVKTPNLDALASEGTCFTRAYCNSPVCTPSRMSFITGKYTHQIDSWFIGCPLDPEESTWARRLHEAGIPSTMLGKMDFCGDYQDGGFTEHRIIERRAAFQPYPRGTPMDSRLNGYIRPDKRKHLEHAGIRENIVTDGHHGHDDRFGFYDHDRIVTGWAVDYLKRKGQKAERKPWALYVGLLYPHWPFTVPEKYFNLYDPDNLDMPHDASFPNDRLHPQLKHFQNALDLGDVSEETMRKTIAAYYGMITAMDDMIGRIVAELKAQGLYDDTYIVYMSDHGESLGEHGLFYKQCSYEGSVGVPLIVKGPGLPAGRRIDHPVTLVDLYPTVMEMAGLATEADRPGRSWLPLIQGREHERPDYAFSEYHGNFLKQSWYMLTDGDYKYTYYVFDRPSLFHVKEDPLEMNDLAGDARYASVLERFERRLRDIVDPEAADLRSKKDLGLIGKDGTDYTLTMSVTELERRIKLGEFPNEPGFPVWR</sequence>
<evidence type="ECO:0000256" key="1">
    <source>
        <dbReference type="ARBA" id="ARBA00008779"/>
    </source>
</evidence>
<evidence type="ECO:0000313" key="5">
    <source>
        <dbReference type="Proteomes" id="UP000632125"/>
    </source>
</evidence>
<evidence type="ECO:0000313" key="4">
    <source>
        <dbReference type="EMBL" id="MBD2870275.1"/>
    </source>
</evidence>
<dbReference type="Gene3D" id="3.40.720.10">
    <property type="entry name" value="Alkaline Phosphatase, subunit A"/>
    <property type="match status" value="1"/>
</dbReference>
<dbReference type="SUPFAM" id="SSF53649">
    <property type="entry name" value="Alkaline phosphatase-like"/>
    <property type="match status" value="1"/>
</dbReference>